<evidence type="ECO:0000256" key="6">
    <source>
        <dbReference type="ARBA" id="ARBA00022723"/>
    </source>
</evidence>
<reference evidence="15" key="1">
    <citation type="journal article" date="2020" name="mSystems">
        <title>Genome- and Community-Level Interaction Insights into Carbon Utilization and Element Cycling Functions of Hydrothermarchaeota in Hydrothermal Sediment.</title>
        <authorList>
            <person name="Zhou Z."/>
            <person name="Liu Y."/>
            <person name="Xu W."/>
            <person name="Pan J."/>
            <person name="Luo Z.H."/>
            <person name="Li M."/>
        </authorList>
    </citation>
    <scope>NUCLEOTIDE SEQUENCE [LARGE SCALE GENOMIC DNA]</scope>
    <source>
        <strain evidence="15">SpSt-556</strain>
    </source>
</reference>
<gene>
    <name evidence="15" type="primary">cas4</name>
    <name evidence="15" type="ORF">ENT17_10015</name>
</gene>
<evidence type="ECO:0000256" key="11">
    <source>
        <dbReference type="ARBA" id="ARBA00023118"/>
    </source>
</evidence>
<comment type="caution">
    <text evidence="15">The sequence shown here is derived from an EMBL/GenBank/DDBJ whole genome shotgun (WGS) entry which is preliminary data.</text>
</comment>
<evidence type="ECO:0000256" key="3">
    <source>
        <dbReference type="ARBA" id="ARBA00012768"/>
    </source>
</evidence>
<dbReference type="Pfam" id="PF01930">
    <property type="entry name" value="Cas_Cas4"/>
    <property type="match status" value="1"/>
</dbReference>
<keyword evidence="12 13" id="KW-0464">Manganese</keyword>
<keyword evidence="6 13" id="KW-0479">Metal-binding</keyword>
<evidence type="ECO:0000256" key="10">
    <source>
        <dbReference type="ARBA" id="ARBA00023014"/>
    </source>
</evidence>
<name>A0A7C4L2P4_9CHLR</name>
<dbReference type="GO" id="GO:0004527">
    <property type="term" value="F:exonuclease activity"/>
    <property type="evidence" value="ECO:0007669"/>
    <property type="project" value="UniProtKB-KW"/>
</dbReference>
<dbReference type="NCBIfam" id="TIGR00372">
    <property type="entry name" value="cas4"/>
    <property type="match status" value="1"/>
</dbReference>
<comment type="cofactor">
    <cofactor evidence="13">
        <name>Mg(2+)</name>
        <dbReference type="ChEBI" id="CHEBI:18420"/>
    </cofactor>
    <cofactor evidence="13">
        <name>Mn(2+)</name>
        <dbReference type="ChEBI" id="CHEBI:29035"/>
    </cofactor>
    <text evidence="13">Mg(2+) or Mn(2+) required for ssDNA cleavage activity.</text>
</comment>
<evidence type="ECO:0000256" key="13">
    <source>
        <dbReference type="RuleBase" id="RU365022"/>
    </source>
</evidence>
<evidence type="ECO:0000256" key="2">
    <source>
        <dbReference type="ARBA" id="ARBA00009189"/>
    </source>
</evidence>
<evidence type="ECO:0000256" key="5">
    <source>
        <dbReference type="ARBA" id="ARBA00022722"/>
    </source>
</evidence>
<evidence type="ECO:0000256" key="7">
    <source>
        <dbReference type="ARBA" id="ARBA00022801"/>
    </source>
</evidence>
<keyword evidence="5 13" id="KW-0540">Nuclease</keyword>
<evidence type="ECO:0000256" key="1">
    <source>
        <dbReference type="ARBA" id="ARBA00001966"/>
    </source>
</evidence>
<organism evidence="15">
    <name type="scientific">Bellilinea caldifistulae</name>
    <dbReference type="NCBI Taxonomy" id="360411"/>
    <lineage>
        <taxon>Bacteria</taxon>
        <taxon>Bacillati</taxon>
        <taxon>Chloroflexota</taxon>
        <taxon>Anaerolineae</taxon>
        <taxon>Anaerolineales</taxon>
        <taxon>Anaerolineaceae</taxon>
        <taxon>Bellilinea</taxon>
    </lineage>
</organism>
<comment type="similarity">
    <text evidence="2 13">Belongs to the CRISPR-associated exonuclease Cas4 family.</text>
</comment>
<evidence type="ECO:0000256" key="4">
    <source>
        <dbReference type="ARBA" id="ARBA00020049"/>
    </source>
</evidence>
<dbReference type="InterPro" id="IPR051827">
    <property type="entry name" value="Cas4_exonuclease"/>
</dbReference>
<keyword evidence="7 13" id="KW-0378">Hydrolase</keyword>
<keyword evidence="8 13" id="KW-0269">Exonuclease</keyword>
<comment type="function">
    <text evidence="13">CRISPR (clustered regularly interspaced short palindromic repeat) is an adaptive immune system that provides protection against mobile genetic elements (viruses, transposable elements and conjugative plasmids). CRISPR clusters contain sequences complementary to antecedent mobile elements and target invading nucleic acids. CRISPR clusters are transcribed and processed into CRISPR RNA (crRNA).</text>
</comment>
<evidence type="ECO:0000259" key="14">
    <source>
        <dbReference type="Pfam" id="PF01930"/>
    </source>
</evidence>
<evidence type="ECO:0000256" key="8">
    <source>
        <dbReference type="ARBA" id="ARBA00022839"/>
    </source>
</evidence>
<evidence type="ECO:0000256" key="9">
    <source>
        <dbReference type="ARBA" id="ARBA00023004"/>
    </source>
</evidence>
<dbReference type="GO" id="GO:0051536">
    <property type="term" value="F:iron-sulfur cluster binding"/>
    <property type="evidence" value="ECO:0007669"/>
    <property type="project" value="UniProtKB-KW"/>
</dbReference>
<dbReference type="GO" id="GO:0046872">
    <property type="term" value="F:metal ion binding"/>
    <property type="evidence" value="ECO:0007669"/>
    <property type="project" value="UniProtKB-KW"/>
</dbReference>
<dbReference type="InterPro" id="IPR022765">
    <property type="entry name" value="Dna2/Cas4_DUF83"/>
</dbReference>
<dbReference type="PANTHER" id="PTHR36531:SF6">
    <property type="entry name" value="DNA REPLICATION ATP-DEPENDENT HELICASE_NUCLEASE DNA2"/>
    <property type="match status" value="1"/>
</dbReference>
<proteinExistence type="inferred from homology"/>
<protein>
    <recommendedName>
        <fullName evidence="4 13">CRISPR-associated exonuclease Cas4</fullName>
        <ecNumber evidence="3 13">3.1.12.1</ecNumber>
    </recommendedName>
</protein>
<sequence>MVTDLKQWIYCRRILYYLTCLPDVRPTTYLMEVGRQEGELEESRELRRAFSRYGLEKGRKEFRLHLSSARLGLRGVVDMVIWLDEEQPPEVIPVDFKFSRTVGAHVQLQLAAYALLLEEASGRPARRGFIYQIPLRKAVEVSFTAALRRKLEKTLHEMRQVMQGEQLPPPARKYAQCVVCEFRRFCNDVSPAV</sequence>
<dbReference type="InterPro" id="IPR011604">
    <property type="entry name" value="PDDEXK-like_dom_sf"/>
</dbReference>
<keyword evidence="11 13" id="KW-0051">Antiviral defense</keyword>
<feature type="domain" description="DUF83" evidence="14">
    <location>
        <begin position="2"/>
        <end position="186"/>
    </location>
</feature>
<keyword evidence="10 13" id="KW-0411">Iron-sulfur</keyword>
<keyword evidence="9 13" id="KW-0408">Iron</keyword>
<evidence type="ECO:0000313" key="15">
    <source>
        <dbReference type="EMBL" id="HGS87941.1"/>
    </source>
</evidence>
<dbReference type="PANTHER" id="PTHR36531">
    <property type="entry name" value="CRISPR-ASSOCIATED EXONUCLEASE CAS4"/>
    <property type="match status" value="1"/>
</dbReference>
<dbReference type="Gene3D" id="3.90.320.10">
    <property type="match status" value="1"/>
</dbReference>
<dbReference type="GO" id="GO:0051607">
    <property type="term" value="P:defense response to virus"/>
    <property type="evidence" value="ECO:0007669"/>
    <property type="project" value="UniProtKB-KW"/>
</dbReference>
<accession>A0A7C4L2P4</accession>
<evidence type="ECO:0000256" key="12">
    <source>
        <dbReference type="ARBA" id="ARBA00023211"/>
    </source>
</evidence>
<dbReference type="AlphaFoldDB" id="A0A7C4L2P4"/>
<comment type="cofactor">
    <cofactor evidence="13">
        <name>iron-sulfur cluster</name>
        <dbReference type="ChEBI" id="CHEBI:30408"/>
    </cofactor>
</comment>
<dbReference type="InterPro" id="IPR013343">
    <property type="entry name" value="CRISPR-assoc_prot_Cas4"/>
</dbReference>
<dbReference type="EC" id="3.1.12.1" evidence="3 13"/>
<dbReference type="EMBL" id="DSXR01000098">
    <property type="protein sequence ID" value="HGS87941.1"/>
    <property type="molecule type" value="Genomic_DNA"/>
</dbReference>
<comment type="cofactor">
    <cofactor evidence="1">
        <name>[4Fe-4S] cluster</name>
        <dbReference type="ChEBI" id="CHEBI:49883"/>
    </cofactor>
</comment>